<protein>
    <submittedName>
        <fullName evidence="8">GGDEF domain-containing protein</fullName>
    </submittedName>
</protein>
<gene>
    <name evidence="8" type="ORF">B2M23_00880</name>
</gene>
<keyword evidence="3 6" id="KW-0812">Transmembrane</keyword>
<evidence type="ECO:0000256" key="6">
    <source>
        <dbReference type="SAM" id="Phobius"/>
    </source>
</evidence>
<evidence type="ECO:0000256" key="3">
    <source>
        <dbReference type="ARBA" id="ARBA00022692"/>
    </source>
</evidence>
<dbReference type="Gene3D" id="3.30.450.20">
    <property type="entry name" value="PAS domain"/>
    <property type="match status" value="1"/>
</dbReference>
<accession>A0AAC9QR35</accession>
<keyword evidence="4 6" id="KW-1133">Transmembrane helix</keyword>
<dbReference type="InterPro" id="IPR033479">
    <property type="entry name" value="dCache_1"/>
</dbReference>
<evidence type="ECO:0000313" key="9">
    <source>
        <dbReference type="Proteomes" id="UP000192391"/>
    </source>
</evidence>
<dbReference type="GO" id="GO:0043709">
    <property type="term" value="P:cell adhesion involved in single-species biofilm formation"/>
    <property type="evidence" value="ECO:0007669"/>
    <property type="project" value="TreeGrafter"/>
</dbReference>
<dbReference type="InterPro" id="IPR050469">
    <property type="entry name" value="Diguanylate_Cyclase"/>
</dbReference>
<dbReference type="GO" id="GO:0005886">
    <property type="term" value="C:plasma membrane"/>
    <property type="evidence" value="ECO:0007669"/>
    <property type="project" value="UniProtKB-SubCell"/>
</dbReference>
<dbReference type="PANTHER" id="PTHR45138">
    <property type="entry name" value="REGULATORY COMPONENTS OF SENSORY TRANSDUCTION SYSTEM"/>
    <property type="match status" value="1"/>
</dbReference>
<dbReference type="AlphaFoldDB" id="A0AAC9QR35"/>
<organism evidence="8 9">
    <name type="scientific">Eubacterium limosum</name>
    <dbReference type="NCBI Taxonomy" id="1736"/>
    <lineage>
        <taxon>Bacteria</taxon>
        <taxon>Bacillati</taxon>
        <taxon>Bacillota</taxon>
        <taxon>Clostridia</taxon>
        <taxon>Eubacteriales</taxon>
        <taxon>Eubacteriaceae</taxon>
        <taxon>Eubacterium</taxon>
    </lineage>
</organism>
<reference evidence="9" key="1">
    <citation type="journal article" date="2017" name="Sci. Rep.">
        <title>Determination of the Genome and Primary Transcriptome of Syngas Fermenting Eubacterium limosum ATCC 8486.</title>
        <authorList>
            <person name="Song Y."/>
            <person name="Shin J."/>
            <person name="Jeong Y."/>
            <person name="Jin S."/>
            <person name="Lee J.K."/>
            <person name="Kim D.R."/>
            <person name="Kim S.C."/>
            <person name="Cho S."/>
            <person name="Cho B.K."/>
        </authorList>
    </citation>
    <scope>NUCLEOTIDE SEQUENCE [LARGE SCALE GENOMIC DNA]</scope>
    <source>
        <strain evidence="9">ATCC 8486</strain>
    </source>
</reference>
<dbReference type="PROSITE" id="PS50887">
    <property type="entry name" value="GGDEF"/>
    <property type="match status" value="1"/>
</dbReference>
<dbReference type="Gene3D" id="3.30.70.270">
    <property type="match status" value="1"/>
</dbReference>
<dbReference type="EMBL" id="CP019962">
    <property type="protein sequence ID" value="ARD64190.1"/>
    <property type="molecule type" value="Genomic_DNA"/>
</dbReference>
<dbReference type="NCBIfam" id="TIGR00254">
    <property type="entry name" value="GGDEF"/>
    <property type="match status" value="1"/>
</dbReference>
<dbReference type="InterPro" id="IPR029787">
    <property type="entry name" value="Nucleotide_cyclase"/>
</dbReference>
<evidence type="ECO:0000256" key="4">
    <source>
        <dbReference type="ARBA" id="ARBA00022989"/>
    </source>
</evidence>
<dbReference type="Pfam" id="PF02743">
    <property type="entry name" value="dCache_1"/>
    <property type="match status" value="1"/>
</dbReference>
<feature type="domain" description="GGDEF" evidence="7">
    <location>
        <begin position="503"/>
        <end position="634"/>
    </location>
</feature>
<dbReference type="CDD" id="cd01949">
    <property type="entry name" value="GGDEF"/>
    <property type="match status" value="1"/>
</dbReference>
<dbReference type="RefSeq" id="WP_038350909.1">
    <property type="nucleotide sequence ID" value="NZ_CP019962.1"/>
</dbReference>
<proteinExistence type="predicted"/>
<evidence type="ECO:0000313" key="8">
    <source>
        <dbReference type="EMBL" id="ARD64190.1"/>
    </source>
</evidence>
<dbReference type="GO" id="GO:0052621">
    <property type="term" value="F:diguanylate cyclase activity"/>
    <property type="evidence" value="ECO:0007669"/>
    <property type="project" value="TreeGrafter"/>
</dbReference>
<dbReference type="PANTHER" id="PTHR45138:SF24">
    <property type="entry name" value="DIGUANYLATE CYCLASE DGCC-RELATED"/>
    <property type="match status" value="1"/>
</dbReference>
<keyword evidence="5 6" id="KW-0472">Membrane</keyword>
<dbReference type="InterPro" id="IPR043128">
    <property type="entry name" value="Rev_trsase/Diguanyl_cyclase"/>
</dbReference>
<feature type="transmembrane region" description="Helical" evidence="6">
    <location>
        <begin position="12"/>
        <end position="29"/>
    </location>
</feature>
<comment type="subcellular location">
    <subcellularLocation>
        <location evidence="1">Cell membrane</location>
        <topology evidence="1">Multi-pass membrane protein</topology>
    </subcellularLocation>
</comment>
<dbReference type="Proteomes" id="UP000192391">
    <property type="component" value="Chromosome"/>
</dbReference>
<dbReference type="InterPro" id="IPR000160">
    <property type="entry name" value="GGDEF_dom"/>
</dbReference>
<dbReference type="GO" id="GO:1902201">
    <property type="term" value="P:negative regulation of bacterial-type flagellum-dependent cell motility"/>
    <property type="evidence" value="ECO:0007669"/>
    <property type="project" value="TreeGrafter"/>
</dbReference>
<evidence type="ECO:0000256" key="5">
    <source>
        <dbReference type="ARBA" id="ARBA00023136"/>
    </source>
</evidence>
<dbReference type="SUPFAM" id="SSF55073">
    <property type="entry name" value="Nucleotide cyclase"/>
    <property type="match status" value="1"/>
</dbReference>
<dbReference type="Pfam" id="PF00990">
    <property type="entry name" value="GGDEF"/>
    <property type="match status" value="1"/>
</dbReference>
<keyword evidence="2" id="KW-1003">Cell membrane</keyword>
<dbReference type="KEGG" id="elim:B2M23_00880"/>
<feature type="transmembrane region" description="Helical" evidence="6">
    <location>
        <begin position="291"/>
        <end position="311"/>
    </location>
</feature>
<dbReference type="SMART" id="SM00267">
    <property type="entry name" value="GGDEF"/>
    <property type="match status" value="1"/>
</dbReference>
<sequence>MKKDALLKTNCFICAIIILGFAVASYVSYHSNNGIFKKDVEHISALTSEGIYYQIDAIFTKPINISLTMANDHLLKEFLTEEAERGDEAAFVQTMRDYLYAYKQKYSYDSVFLVSSQTSRYYHFNGVDRTLAPGNPENDWYYSFLNGREDTGLNIDNDEAAQNEVTVFINCKIKGDDGSVLGVVGVGFKVDSLQGIFRDYENQFGIKAYLIGADGTIQISTDQTGFEPASLFDIDGCAVFEDQAFPSPNAENAFWYHADGHEGYAVARYVPNLKWYLIIDNDTTAWRNRTIVQLCIGLLVIALVTATVLIITTRIIRRYNAQIVGLTLEREKKHSAIFKEETQKIYENIYEIDITHNRAASEATHQYFESLGVPEDTAAYDEALEIIAEKQIKAEYREGYLFTFGPAQVLTAYDMDIENLRYEFMITKDGGESYYWMRITARLFFWEEDQSVRMFVYRQNIDDEKQREKYMAEKMSRDSLTGLYHKVATQELTDRLLAESPENTYAFFILDIDDFKEVNDTHGHAMGDLVIARFATVLKAQFREDDIVGRIGGDEFAAFVPVPSAEYAREKAESLVATLCIQYGGTADSCHISASVGVSLAPQDGSDFAALYQKADSALYDVKAQGKNSFKIYQ</sequence>
<evidence type="ECO:0000256" key="2">
    <source>
        <dbReference type="ARBA" id="ARBA00022475"/>
    </source>
</evidence>
<name>A0AAC9QR35_EUBLI</name>
<evidence type="ECO:0000259" key="7">
    <source>
        <dbReference type="PROSITE" id="PS50887"/>
    </source>
</evidence>
<evidence type="ECO:0000256" key="1">
    <source>
        <dbReference type="ARBA" id="ARBA00004651"/>
    </source>
</evidence>